<dbReference type="InterPro" id="IPR020846">
    <property type="entry name" value="MFS_dom"/>
</dbReference>
<evidence type="ECO:0000313" key="9">
    <source>
        <dbReference type="EMBL" id="CAA9338218.1"/>
    </source>
</evidence>
<dbReference type="InterPro" id="IPR036259">
    <property type="entry name" value="MFS_trans_sf"/>
</dbReference>
<feature type="transmembrane region" description="Helical" evidence="7">
    <location>
        <begin position="206"/>
        <end position="230"/>
    </location>
</feature>
<sequence length="526" mass="53829">MATSTAAPPAPLRPRQLAAVFSGLLLAMLLAALDSTIVATALPTIVGELGGIEQLAWVVTAYLLAQTVVTPLYGKLGDLYGRKPVLQVAIVLFLLGSVLCGLSRNMTQLVLFRALQGLGGGGLMVSSQAVVADVVPARDRGRYQGIFGAVFGVSSVVGPLVGGYFTTHLSWRWIFYINLPLGALALAVLAATLPPRALQERRPIDYAGAALLAVTLSAVILATDLGGAAYPWLSPPLLALMAAAVLALVLFVAVERRAVEPVLPLRLFANPAVAVASVVGLVVGFALFGSVTYLPLFLQVVRGASPTASGMQMLPLMGGMLVASVASGQLVSRTGRYKAFPVVGTAVTSVALLLLSRVQVDTPLVAALGMMLLLGLGIGMVMQVLVIAVQNAVDYRDLGVATSGAILFRLMGGSVGTAVLGSIFAARLRVNLAPVAAAGGAPAGDALDPRTLAQLPAALRGAYAQAFTASLGTVFLVATAVAVAGFLLVWFLPEHPLRDTVAAAAADPGEEAGGAFAMPRDADTAA</sequence>
<feature type="transmembrane region" description="Helical" evidence="7">
    <location>
        <begin position="85"/>
        <end position="104"/>
    </location>
</feature>
<dbReference type="InterPro" id="IPR004638">
    <property type="entry name" value="EmrB-like"/>
</dbReference>
<feature type="transmembrane region" description="Helical" evidence="7">
    <location>
        <begin position="173"/>
        <end position="194"/>
    </location>
</feature>
<feature type="transmembrane region" description="Helical" evidence="7">
    <location>
        <begin position="339"/>
        <end position="358"/>
    </location>
</feature>
<accession>A0A6J4LNC3</accession>
<dbReference type="PANTHER" id="PTHR23501:SF197">
    <property type="entry name" value="COMD"/>
    <property type="match status" value="1"/>
</dbReference>
<keyword evidence="4 7" id="KW-0812">Transmembrane</keyword>
<evidence type="ECO:0000259" key="8">
    <source>
        <dbReference type="PROSITE" id="PS50850"/>
    </source>
</evidence>
<dbReference type="Pfam" id="PF07690">
    <property type="entry name" value="MFS_1"/>
    <property type="match status" value="1"/>
</dbReference>
<feature type="transmembrane region" description="Helical" evidence="7">
    <location>
        <begin position="400"/>
        <end position="425"/>
    </location>
</feature>
<feature type="transmembrane region" description="Helical" evidence="7">
    <location>
        <begin position="364"/>
        <end position="388"/>
    </location>
</feature>
<protein>
    <submittedName>
        <fullName evidence="9">Uncharacterized MFS-type transporter</fullName>
    </submittedName>
</protein>
<dbReference type="GO" id="GO:0005886">
    <property type="term" value="C:plasma membrane"/>
    <property type="evidence" value="ECO:0007669"/>
    <property type="project" value="UniProtKB-SubCell"/>
</dbReference>
<feature type="transmembrane region" description="Helical" evidence="7">
    <location>
        <begin position="469"/>
        <end position="492"/>
    </location>
</feature>
<dbReference type="Gene3D" id="1.20.1720.10">
    <property type="entry name" value="Multidrug resistance protein D"/>
    <property type="match status" value="1"/>
</dbReference>
<feature type="transmembrane region" description="Helical" evidence="7">
    <location>
        <begin position="313"/>
        <end position="332"/>
    </location>
</feature>
<reference evidence="9" key="1">
    <citation type="submission" date="2020-02" db="EMBL/GenBank/DDBJ databases">
        <authorList>
            <person name="Meier V. D."/>
        </authorList>
    </citation>
    <scope>NUCLEOTIDE SEQUENCE</scope>
    <source>
        <strain evidence="9">AVDCRST_MAG11</strain>
    </source>
</reference>
<evidence type="ECO:0000256" key="4">
    <source>
        <dbReference type="ARBA" id="ARBA00022692"/>
    </source>
</evidence>
<dbReference type="AlphaFoldDB" id="A0A6J4LNC3"/>
<feature type="transmembrane region" description="Helical" evidence="7">
    <location>
        <begin position="267"/>
        <end position="293"/>
    </location>
</feature>
<dbReference type="InterPro" id="IPR011701">
    <property type="entry name" value="MFS"/>
</dbReference>
<evidence type="ECO:0000256" key="3">
    <source>
        <dbReference type="ARBA" id="ARBA00022475"/>
    </source>
</evidence>
<keyword evidence="5 7" id="KW-1133">Transmembrane helix</keyword>
<keyword evidence="3" id="KW-1003">Cell membrane</keyword>
<feature type="transmembrane region" description="Helical" evidence="7">
    <location>
        <begin position="146"/>
        <end position="167"/>
    </location>
</feature>
<dbReference type="FunFam" id="1.20.1720.10:FF:000004">
    <property type="entry name" value="EmrB/QacA family drug resistance transporter"/>
    <property type="match status" value="1"/>
</dbReference>
<dbReference type="PRINTS" id="PR01036">
    <property type="entry name" value="TCRTETB"/>
</dbReference>
<feature type="transmembrane region" description="Helical" evidence="7">
    <location>
        <begin position="55"/>
        <end position="73"/>
    </location>
</feature>
<evidence type="ECO:0000256" key="7">
    <source>
        <dbReference type="SAM" id="Phobius"/>
    </source>
</evidence>
<dbReference type="PROSITE" id="PS50850">
    <property type="entry name" value="MFS"/>
    <property type="match status" value="1"/>
</dbReference>
<feature type="domain" description="Major facilitator superfamily (MFS) profile" evidence="8">
    <location>
        <begin position="20"/>
        <end position="497"/>
    </location>
</feature>
<dbReference type="NCBIfam" id="TIGR00711">
    <property type="entry name" value="efflux_EmrB"/>
    <property type="match status" value="1"/>
</dbReference>
<keyword evidence="2" id="KW-0813">Transport</keyword>
<proteinExistence type="predicted"/>
<gene>
    <name evidence="9" type="ORF">AVDCRST_MAG11-2839</name>
</gene>
<evidence type="ECO:0000256" key="6">
    <source>
        <dbReference type="ARBA" id="ARBA00023136"/>
    </source>
</evidence>
<evidence type="ECO:0000256" key="5">
    <source>
        <dbReference type="ARBA" id="ARBA00022989"/>
    </source>
</evidence>
<dbReference type="GO" id="GO:0022857">
    <property type="term" value="F:transmembrane transporter activity"/>
    <property type="evidence" value="ECO:0007669"/>
    <property type="project" value="InterPro"/>
</dbReference>
<evidence type="ECO:0000256" key="2">
    <source>
        <dbReference type="ARBA" id="ARBA00022448"/>
    </source>
</evidence>
<evidence type="ECO:0000256" key="1">
    <source>
        <dbReference type="ARBA" id="ARBA00004651"/>
    </source>
</evidence>
<name>A0A6J4LNC3_9BACT</name>
<dbReference type="EMBL" id="CADCTU010000624">
    <property type="protein sequence ID" value="CAA9338218.1"/>
    <property type="molecule type" value="Genomic_DNA"/>
</dbReference>
<dbReference type="Gene3D" id="1.20.1250.20">
    <property type="entry name" value="MFS general substrate transporter like domains"/>
    <property type="match status" value="1"/>
</dbReference>
<dbReference type="SUPFAM" id="SSF103473">
    <property type="entry name" value="MFS general substrate transporter"/>
    <property type="match status" value="1"/>
</dbReference>
<comment type="subcellular location">
    <subcellularLocation>
        <location evidence="1">Cell membrane</location>
        <topology evidence="1">Multi-pass membrane protein</topology>
    </subcellularLocation>
</comment>
<dbReference type="CDD" id="cd17502">
    <property type="entry name" value="MFS_Azr1_MDR_like"/>
    <property type="match status" value="1"/>
</dbReference>
<feature type="transmembrane region" description="Helical" evidence="7">
    <location>
        <begin position="236"/>
        <end position="255"/>
    </location>
</feature>
<keyword evidence="6 7" id="KW-0472">Membrane</keyword>
<organism evidence="9">
    <name type="scientific">uncultured Gemmatimonadaceae bacterium</name>
    <dbReference type="NCBI Taxonomy" id="246130"/>
    <lineage>
        <taxon>Bacteria</taxon>
        <taxon>Pseudomonadati</taxon>
        <taxon>Gemmatimonadota</taxon>
        <taxon>Gemmatimonadia</taxon>
        <taxon>Gemmatimonadales</taxon>
        <taxon>Gemmatimonadaceae</taxon>
        <taxon>environmental samples</taxon>
    </lineage>
</organism>
<dbReference type="PANTHER" id="PTHR23501">
    <property type="entry name" value="MAJOR FACILITATOR SUPERFAMILY"/>
    <property type="match status" value="1"/>
</dbReference>